<accession>A0ABS5G0T5</accession>
<feature type="region of interest" description="Disordered" evidence="1">
    <location>
        <begin position="15"/>
        <end position="39"/>
    </location>
</feature>
<evidence type="ECO:0000313" key="3">
    <source>
        <dbReference type="Proteomes" id="UP001314635"/>
    </source>
</evidence>
<name>A0ABS5G0T5_9BRAD</name>
<gene>
    <name evidence="2" type="ORF">JQ619_03840</name>
</gene>
<keyword evidence="3" id="KW-1185">Reference proteome</keyword>
<organism evidence="2 3">
    <name type="scientific">Bradyrhizobium denitrificans</name>
    <dbReference type="NCBI Taxonomy" id="2734912"/>
    <lineage>
        <taxon>Bacteria</taxon>
        <taxon>Pseudomonadati</taxon>
        <taxon>Pseudomonadota</taxon>
        <taxon>Alphaproteobacteria</taxon>
        <taxon>Hyphomicrobiales</taxon>
        <taxon>Nitrobacteraceae</taxon>
        <taxon>Bradyrhizobium</taxon>
    </lineage>
</organism>
<dbReference type="EMBL" id="JAFCLK010000003">
    <property type="protein sequence ID" value="MBR1134888.1"/>
    <property type="molecule type" value="Genomic_DNA"/>
</dbReference>
<sequence>MVLAAVSPADLDNETTSTVIGTSVPGVDTLSDTDRSFGTPIDVRETTALPLVSRSVLAEARGASAARRVRAAHKKQVLRPLKRHVEPVKTVAVPCRELDPIARFLASSKIGPGCQA</sequence>
<dbReference type="Proteomes" id="UP001314635">
    <property type="component" value="Unassembled WGS sequence"/>
</dbReference>
<reference evidence="3" key="1">
    <citation type="journal article" date="2021" name="ISME J.">
        <title>Evolutionary origin and ecological implication of a unique nif island in free-living Bradyrhizobium lineages.</title>
        <authorList>
            <person name="Tao J."/>
        </authorList>
    </citation>
    <scope>NUCLEOTIDE SEQUENCE [LARGE SCALE GENOMIC DNA]</scope>
    <source>
        <strain evidence="3">SZCCT0094</strain>
    </source>
</reference>
<protein>
    <submittedName>
        <fullName evidence="2">Uncharacterized protein</fullName>
    </submittedName>
</protein>
<proteinExistence type="predicted"/>
<comment type="caution">
    <text evidence="2">The sequence shown here is derived from an EMBL/GenBank/DDBJ whole genome shotgun (WGS) entry which is preliminary data.</text>
</comment>
<evidence type="ECO:0000256" key="1">
    <source>
        <dbReference type="SAM" id="MobiDB-lite"/>
    </source>
</evidence>
<evidence type="ECO:0000313" key="2">
    <source>
        <dbReference type="EMBL" id="MBR1134888.1"/>
    </source>
</evidence>